<evidence type="ECO:0000313" key="8">
    <source>
        <dbReference type="Proteomes" id="UP000016023"/>
    </source>
</evidence>
<dbReference type="CDD" id="cd13136">
    <property type="entry name" value="MATE_DinF_like"/>
    <property type="match status" value="1"/>
</dbReference>
<dbReference type="HOGENOM" id="CLU_012893_16_0_10"/>
<dbReference type="RefSeq" id="WP_006951077.1">
    <property type="nucleotide sequence ID" value="NZ_JH594521.1"/>
</dbReference>
<sequence>MLNSTIRNQAHTKFQSVPSIGKEVVQNNITFFISYFCGVKIRVRDKEILNLALPSIVSNITVPLLGLVDLAIVGHIGNESYIGAIAIGTMIFNVTYWVLNFLRMGTGGLAAQSYGQNNWQECLRVLTRSLAIGLGIGFILIATGKWVGPIMMQLMNTPKTAAEAVMEYYHIVVFGAPAMLGLYSLTGWFVGMQNTRAPMLVAILQNVVNIAVSLLLVLGFEWKIEGVATGTLVAQWSGFAIAMALAWQEIRHKIPTSDRQARHVGKAIKQLQAWKRFFSVNSDIFFRTLCLVAVNTAFTSAGGRQGATMLAVNTLLMTMFTLFSYVMDGFAYAGEALSGKYYGASDWHGLKDVARRLFVFGGLMTVLFTAVYAIGGRNFLVLLTDQRQVIEAAEPYLPLVWLIPLAGVTAFIMDGIFIGLTATKGMLVSSVLAAACFFAVYFLTRDSIGNSGLWLAFLLFLAMRGIVQLLWARFRITQNCVTIKD</sequence>
<dbReference type="InterPro" id="IPR002528">
    <property type="entry name" value="MATE_fam"/>
</dbReference>
<dbReference type="Proteomes" id="UP000016023">
    <property type="component" value="Unassembled WGS sequence"/>
</dbReference>
<keyword evidence="5 6" id="KW-0472">Membrane</keyword>
<dbReference type="NCBIfam" id="TIGR00797">
    <property type="entry name" value="matE"/>
    <property type="match status" value="1"/>
</dbReference>
<evidence type="ECO:0000256" key="5">
    <source>
        <dbReference type="ARBA" id="ARBA00023136"/>
    </source>
</evidence>
<feature type="transmembrane region" description="Helical" evidence="6">
    <location>
        <begin position="48"/>
        <end position="68"/>
    </location>
</feature>
<evidence type="ECO:0000256" key="3">
    <source>
        <dbReference type="ARBA" id="ARBA00022692"/>
    </source>
</evidence>
<keyword evidence="8" id="KW-1185">Reference proteome</keyword>
<feature type="transmembrane region" description="Helical" evidence="6">
    <location>
        <begin position="226"/>
        <end position="247"/>
    </location>
</feature>
<dbReference type="GO" id="GO:0015297">
    <property type="term" value="F:antiporter activity"/>
    <property type="evidence" value="ECO:0007669"/>
    <property type="project" value="InterPro"/>
</dbReference>
<accession>H1PZR6</accession>
<evidence type="ECO:0000256" key="4">
    <source>
        <dbReference type="ARBA" id="ARBA00022989"/>
    </source>
</evidence>
<evidence type="ECO:0000256" key="6">
    <source>
        <dbReference type="SAM" id="Phobius"/>
    </source>
</evidence>
<dbReference type="PANTHER" id="PTHR42893">
    <property type="entry name" value="PROTEIN DETOXIFICATION 44, CHLOROPLASTIC-RELATED"/>
    <property type="match status" value="1"/>
</dbReference>
<evidence type="ECO:0000256" key="1">
    <source>
        <dbReference type="ARBA" id="ARBA00004141"/>
    </source>
</evidence>
<keyword evidence="4 6" id="KW-1133">Transmembrane helix</keyword>
<feature type="transmembrane region" description="Helical" evidence="6">
    <location>
        <begin position="310"/>
        <end position="333"/>
    </location>
</feature>
<dbReference type="PATRIC" id="fig|883158.3.peg.160"/>
<dbReference type="STRING" id="883158.HMPREF9140_00154"/>
<dbReference type="GO" id="GO:0005886">
    <property type="term" value="C:plasma membrane"/>
    <property type="evidence" value="ECO:0007669"/>
    <property type="project" value="TreeGrafter"/>
</dbReference>
<dbReference type="EMBL" id="AGWK01000004">
    <property type="protein sequence ID" value="EHO74659.1"/>
    <property type="molecule type" value="Genomic_DNA"/>
</dbReference>
<feature type="transmembrane region" description="Helical" evidence="6">
    <location>
        <begin position="197"/>
        <end position="220"/>
    </location>
</feature>
<feature type="transmembrane region" description="Helical" evidence="6">
    <location>
        <begin position="451"/>
        <end position="471"/>
    </location>
</feature>
<evidence type="ECO:0000313" key="7">
    <source>
        <dbReference type="EMBL" id="EHO74659.1"/>
    </source>
</evidence>
<feature type="transmembrane region" description="Helical" evidence="6">
    <location>
        <begin position="130"/>
        <end position="148"/>
    </location>
</feature>
<feature type="transmembrane region" description="Helical" evidence="6">
    <location>
        <begin position="426"/>
        <end position="444"/>
    </location>
</feature>
<reference evidence="7 8" key="1">
    <citation type="submission" date="2011-12" db="EMBL/GenBank/DDBJ databases">
        <title>The Genome Sequence of Prevotella micans F0438.</title>
        <authorList>
            <consortium name="The Broad Institute Genome Sequencing Platform"/>
            <person name="Earl A."/>
            <person name="Ward D."/>
            <person name="Feldgarden M."/>
            <person name="Gevers D."/>
            <person name="Izard J."/>
            <person name="Baranova O.V."/>
            <person name="Blanton J.M."/>
            <person name="Wade W.G."/>
            <person name="Dewhirst F.E."/>
            <person name="Young S.K."/>
            <person name="Zeng Q."/>
            <person name="Gargeya S."/>
            <person name="Fitzgerald M."/>
            <person name="Haas B."/>
            <person name="Abouelleil A."/>
            <person name="Alvarado L."/>
            <person name="Arachchi H.M."/>
            <person name="Berlin A."/>
            <person name="Chapman S.B."/>
            <person name="Gearin G."/>
            <person name="Goldberg J."/>
            <person name="Griggs A."/>
            <person name="Gujja S."/>
            <person name="Hansen M."/>
            <person name="Heiman D."/>
            <person name="Howarth C."/>
            <person name="Larimer J."/>
            <person name="Lui A."/>
            <person name="MacDonald P.J.P."/>
            <person name="McCowen C."/>
            <person name="Montmayeur A."/>
            <person name="Murphy C."/>
            <person name="Neiman D."/>
            <person name="Pearson M."/>
            <person name="Priest M."/>
            <person name="Roberts A."/>
            <person name="Saif S."/>
            <person name="Shea T."/>
            <person name="Sisk P."/>
            <person name="Stolte C."/>
            <person name="Sykes S."/>
            <person name="Wortman J."/>
            <person name="Nusbaum C."/>
            <person name="Birren B."/>
        </authorList>
    </citation>
    <scope>NUCLEOTIDE SEQUENCE [LARGE SCALE GENOMIC DNA]</scope>
    <source>
        <strain evidence="7 8">F0438</strain>
    </source>
</reference>
<comment type="caution">
    <text evidence="7">The sequence shown here is derived from an EMBL/GenBank/DDBJ whole genome shotgun (WGS) entry which is preliminary data.</text>
</comment>
<feature type="transmembrane region" description="Helical" evidence="6">
    <location>
        <begin position="80"/>
        <end position="99"/>
    </location>
</feature>
<organism evidence="7 8">
    <name type="scientific">Prevotella micans F0438</name>
    <dbReference type="NCBI Taxonomy" id="883158"/>
    <lineage>
        <taxon>Bacteria</taxon>
        <taxon>Pseudomonadati</taxon>
        <taxon>Bacteroidota</taxon>
        <taxon>Bacteroidia</taxon>
        <taxon>Bacteroidales</taxon>
        <taxon>Prevotellaceae</taxon>
        <taxon>Prevotella</taxon>
    </lineage>
</organism>
<comment type="subcellular location">
    <subcellularLocation>
        <location evidence="1">Membrane</location>
        <topology evidence="1">Multi-pass membrane protein</topology>
    </subcellularLocation>
</comment>
<dbReference type="PANTHER" id="PTHR42893:SF46">
    <property type="entry name" value="PROTEIN DETOXIFICATION 44, CHLOROPLASTIC"/>
    <property type="match status" value="1"/>
</dbReference>
<gene>
    <name evidence="7" type="ORF">HMPREF9140_00154</name>
</gene>
<feature type="transmembrane region" description="Helical" evidence="6">
    <location>
        <begin position="353"/>
        <end position="375"/>
    </location>
</feature>
<evidence type="ECO:0008006" key="9">
    <source>
        <dbReference type="Google" id="ProtNLM"/>
    </source>
</evidence>
<evidence type="ECO:0000256" key="2">
    <source>
        <dbReference type="ARBA" id="ARBA00010199"/>
    </source>
</evidence>
<protein>
    <recommendedName>
        <fullName evidence="9">MATE efflux family protein</fullName>
    </recommendedName>
</protein>
<dbReference type="AlphaFoldDB" id="H1PZR6"/>
<feature type="transmembrane region" description="Helical" evidence="6">
    <location>
        <begin position="396"/>
        <end position="420"/>
    </location>
</feature>
<dbReference type="GO" id="GO:0042910">
    <property type="term" value="F:xenobiotic transmembrane transporter activity"/>
    <property type="evidence" value="ECO:0007669"/>
    <property type="project" value="InterPro"/>
</dbReference>
<comment type="similarity">
    <text evidence="2">Belongs to the multi antimicrobial extrusion (MATE) (TC 2.A.66.1) family.</text>
</comment>
<dbReference type="InterPro" id="IPR044644">
    <property type="entry name" value="DinF-like"/>
</dbReference>
<feature type="transmembrane region" description="Helical" evidence="6">
    <location>
        <begin position="168"/>
        <end position="190"/>
    </location>
</feature>
<keyword evidence="3 6" id="KW-0812">Transmembrane</keyword>
<name>H1PZR6_9BACT</name>
<dbReference type="Pfam" id="PF01554">
    <property type="entry name" value="MatE"/>
    <property type="match status" value="2"/>
</dbReference>
<proteinExistence type="inferred from homology"/>
<dbReference type="eggNOG" id="COG0534">
    <property type="taxonomic scope" value="Bacteria"/>
</dbReference>